<name>A0A9W7KZA1_9STRA</name>
<organism evidence="2 3">
    <name type="scientific">Triparma laevis f. longispina</name>
    <dbReference type="NCBI Taxonomy" id="1714387"/>
    <lineage>
        <taxon>Eukaryota</taxon>
        <taxon>Sar</taxon>
        <taxon>Stramenopiles</taxon>
        <taxon>Ochrophyta</taxon>
        <taxon>Bolidophyceae</taxon>
        <taxon>Parmales</taxon>
        <taxon>Triparmaceae</taxon>
        <taxon>Triparma</taxon>
    </lineage>
</organism>
<gene>
    <name evidence="2" type="ORF">TrLO_g12016</name>
</gene>
<evidence type="ECO:0000313" key="3">
    <source>
        <dbReference type="Proteomes" id="UP001165122"/>
    </source>
</evidence>
<dbReference type="EMBL" id="BRXW01000290">
    <property type="protein sequence ID" value="GMI17417.1"/>
    <property type="molecule type" value="Genomic_DNA"/>
</dbReference>
<feature type="region of interest" description="Disordered" evidence="1">
    <location>
        <begin position="257"/>
        <end position="279"/>
    </location>
</feature>
<evidence type="ECO:0000256" key="1">
    <source>
        <dbReference type="SAM" id="MobiDB-lite"/>
    </source>
</evidence>
<dbReference type="AlphaFoldDB" id="A0A9W7KZA1"/>
<feature type="region of interest" description="Disordered" evidence="1">
    <location>
        <begin position="501"/>
        <end position="538"/>
    </location>
</feature>
<feature type="region of interest" description="Disordered" evidence="1">
    <location>
        <begin position="105"/>
        <end position="160"/>
    </location>
</feature>
<proteinExistence type="predicted"/>
<comment type="caution">
    <text evidence="2">The sequence shown here is derived from an EMBL/GenBank/DDBJ whole genome shotgun (WGS) entry which is preliminary data.</text>
</comment>
<sequence>MAFYASRYLLSTSLRRGWKSISLPTLNLLTISVDPTSFPHPDLTNVVLTLNPTWREDGHIEFEQSLSKACVELDVTVTEQSVPNIKGSNDNSHILIHIAPRTPFAEPSNSTAKPLDEFPDQFSEPTGFGNKQDEEQWPSLPYSADSKKAPPTNISTSLNENSDVPTTLITLSLPQKLNLEADLPIGDVNVTDKIEGDTSLVTGGGAINVVKLRGHNITLKTPGPIYVSKLIEAETAILNSETRLRAKLINGKNVQINVDTSRSRSRPPTSPTKRDDDDSGCLVDIGSLYTNDDSIPAEINVVRNPSDKSPVANVKVKGNHGHIKVVTNSVDLEGVEDEHGNVIPAVELGGVNGACEVLIHEVSSPNSLAARVHFDSVFKDSWSVIEAEKGDLDITVDRKLHAELKMISFKEPFGEEQSSMLSGWTDLPEATEGVGIDRIKKLTDATKNVQTESHATYDLFQCEVLNSTEEPDSRFEAKTGNMKRGAGKVDIEGAKEFALKGFSAPTDDSDDSSSSSNSDDDSSTSELPMISVGTGKEGHISLETLSWMDSIQRRFGMREKD</sequence>
<keyword evidence="3" id="KW-1185">Reference proteome</keyword>
<accession>A0A9W7KZA1</accession>
<protein>
    <submittedName>
        <fullName evidence="2">Uncharacterized protein</fullName>
    </submittedName>
</protein>
<dbReference type="OrthoDB" id="78128at2759"/>
<dbReference type="Proteomes" id="UP001165122">
    <property type="component" value="Unassembled WGS sequence"/>
</dbReference>
<evidence type="ECO:0000313" key="2">
    <source>
        <dbReference type="EMBL" id="GMI17417.1"/>
    </source>
</evidence>
<reference evidence="3" key="1">
    <citation type="journal article" date="2023" name="Commun. Biol.">
        <title>Genome analysis of Parmales, the sister group of diatoms, reveals the evolutionary specialization of diatoms from phago-mixotrophs to photoautotrophs.</title>
        <authorList>
            <person name="Ban H."/>
            <person name="Sato S."/>
            <person name="Yoshikawa S."/>
            <person name="Yamada K."/>
            <person name="Nakamura Y."/>
            <person name="Ichinomiya M."/>
            <person name="Sato N."/>
            <person name="Blanc-Mathieu R."/>
            <person name="Endo H."/>
            <person name="Kuwata A."/>
            <person name="Ogata H."/>
        </authorList>
    </citation>
    <scope>NUCLEOTIDE SEQUENCE [LARGE SCALE GENOMIC DNA]</scope>
    <source>
        <strain evidence="3">NIES 3700</strain>
    </source>
</reference>